<comment type="catalytic activity">
    <reaction evidence="10">
        <text>L-leucine + 2-oxoglutarate = 4-methyl-2-oxopentanoate + L-glutamate</text>
        <dbReference type="Rhea" id="RHEA:18321"/>
        <dbReference type="ChEBI" id="CHEBI:16810"/>
        <dbReference type="ChEBI" id="CHEBI:17865"/>
        <dbReference type="ChEBI" id="CHEBI:29985"/>
        <dbReference type="ChEBI" id="CHEBI:57427"/>
        <dbReference type="EC" id="2.6.1.42"/>
    </reaction>
</comment>
<keyword evidence="14" id="KW-1185">Reference proteome</keyword>
<dbReference type="OrthoDB" id="9805628at2"/>
<comment type="cofactor">
    <cofactor evidence="1 12">
        <name>pyridoxal 5'-phosphate</name>
        <dbReference type="ChEBI" id="CHEBI:597326"/>
    </cofactor>
</comment>
<evidence type="ECO:0000256" key="8">
    <source>
        <dbReference type="ARBA" id="ARBA00048212"/>
    </source>
</evidence>
<evidence type="ECO:0000256" key="3">
    <source>
        <dbReference type="ARBA" id="ARBA00004931"/>
    </source>
</evidence>
<evidence type="ECO:0000256" key="1">
    <source>
        <dbReference type="ARBA" id="ARBA00001933"/>
    </source>
</evidence>
<dbReference type="EC" id="2.6.1.42" evidence="6"/>
<gene>
    <name evidence="13" type="ORF">CLV25_10747</name>
</gene>
<comment type="caution">
    <text evidence="13">The sequence shown here is derived from an EMBL/GenBank/DDBJ whole genome shotgun (WGS) entry which is preliminary data.</text>
</comment>
<dbReference type="SUPFAM" id="SSF56752">
    <property type="entry name" value="D-aminoacid aminotransferase-like PLP-dependent enzymes"/>
    <property type="match status" value="1"/>
</dbReference>
<dbReference type="AlphaFoldDB" id="A0A4R2EFA3"/>
<dbReference type="Proteomes" id="UP000294830">
    <property type="component" value="Unassembled WGS sequence"/>
</dbReference>
<dbReference type="InterPro" id="IPR036038">
    <property type="entry name" value="Aminotransferase-like"/>
</dbReference>
<proteinExistence type="inferred from homology"/>
<dbReference type="Gene3D" id="3.20.10.10">
    <property type="entry name" value="D-amino Acid Aminotransferase, subunit A, domain 2"/>
    <property type="match status" value="1"/>
</dbReference>
<evidence type="ECO:0000256" key="7">
    <source>
        <dbReference type="ARBA" id="ARBA00022898"/>
    </source>
</evidence>
<evidence type="ECO:0000256" key="12">
    <source>
        <dbReference type="RuleBase" id="RU004516"/>
    </source>
</evidence>
<comment type="pathway">
    <text evidence="2">Amino-acid biosynthesis; L-isoleucine biosynthesis; L-isoleucine from 2-oxobutanoate: step 4/4.</text>
</comment>
<dbReference type="InterPro" id="IPR043131">
    <property type="entry name" value="BCAT-like_N"/>
</dbReference>
<comment type="pathway">
    <text evidence="3">Amino-acid biosynthesis; L-valine biosynthesis; L-valine from pyruvate: step 4/4.</text>
</comment>
<dbReference type="Pfam" id="PF01063">
    <property type="entry name" value="Aminotran_4"/>
    <property type="match status" value="1"/>
</dbReference>
<evidence type="ECO:0000256" key="10">
    <source>
        <dbReference type="ARBA" id="ARBA00049229"/>
    </source>
</evidence>
<comment type="catalytic activity">
    <reaction evidence="9">
        <text>L-isoleucine + 2-oxoglutarate = (S)-3-methyl-2-oxopentanoate + L-glutamate</text>
        <dbReference type="Rhea" id="RHEA:24801"/>
        <dbReference type="ChEBI" id="CHEBI:16810"/>
        <dbReference type="ChEBI" id="CHEBI:29985"/>
        <dbReference type="ChEBI" id="CHEBI:35146"/>
        <dbReference type="ChEBI" id="CHEBI:58045"/>
        <dbReference type="EC" id="2.6.1.42"/>
    </reaction>
</comment>
<accession>A0A4R2EFA3</accession>
<evidence type="ECO:0000256" key="2">
    <source>
        <dbReference type="ARBA" id="ARBA00004824"/>
    </source>
</evidence>
<organism evidence="13 14">
    <name type="scientific">Acetobacteroides hydrogenigenes</name>
    <dbReference type="NCBI Taxonomy" id="979970"/>
    <lineage>
        <taxon>Bacteria</taxon>
        <taxon>Pseudomonadati</taxon>
        <taxon>Bacteroidota</taxon>
        <taxon>Bacteroidia</taxon>
        <taxon>Bacteroidales</taxon>
        <taxon>Rikenellaceae</taxon>
        <taxon>Acetobacteroides</taxon>
    </lineage>
</organism>
<comment type="catalytic activity">
    <reaction evidence="8">
        <text>L-valine + 2-oxoglutarate = 3-methyl-2-oxobutanoate + L-glutamate</text>
        <dbReference type="Rhea" id="RHEA:24813"/>
        <dbReference type="ChEBI" id="CHEBI:11851"/>
        <dbReference type="ChEBI" id="CHEBI:16810"/>
        <dbReference type="ChEBI" id="CHEBI:29985"/>
        <dbReference type="ChEBI" id="CHEBI:57762"/>
        <dbReference type="EC" id="2.6.1.42"/>
    </reaction>
</comment>
<comment type="pathway">
    <text evidence="4">Amino-acid biosynthesis; L-leucine biosynthesis; L-leucine from 3-methyl-2-oxobutanoate: step 4/4.</text>
</comment>
<name>A0A4R2EFA3_9BACT</name>
<dbReference type="PANTHER" id="PTHR42743:SF11">
    <property type="entry name" value="AMINODEOXYCHORISMATE LYASE"/>
    <property type="match status" value="1"/>
</dbReference>
<dbReference type="GO" id="GO:0004084">
    <property type="term" value="F:branched-chain-amino-acid transaminase activity"/>
    <property type="evidence" value="ECO:0007669"/>
    <property type="project" value="UniProtKB-EC"/>
</dbReference>
<evidence type="ECO:0000256" key="5">
    <source>
        <dbReference type="ARBA" id="ARBA00009320"/>
    </source>
</evidence>
<dbReference type="InterPro" id="IPR018300">
    <property type="entry name" value="Aminotrans_IV_CS"/>
</dbReference>
<dbReference type="EMBL" id="SLWB01000007">
    <property type="protein sequence ID" value="TCN67588.1"/>
    <property type="molecule type" value="Genomic_DNA"/>
</dbReference>
<dbReference type="PROSITE" id="PS00770">
    <property type="entry name" value="AA_TRANSFER_CLASS_4"/>
    <property type="match status" value="1"/>
</dbReference>
<dbReference type="RefSeq" id="WP_131839228.1">
    <property type="nucleotide sequence ID" value="NZ_SLWB01000007.1"/>
</dbReference>
<dbReference type="GO" id="GO:0046394">
    <property type="term" value="P:carboxylic acid biosynthetic process"/>
    <property type="evidence" value="ECO:0007669"/>
    <property type="project" value="UniProtKB-ARBA"/>
</dbReference>
<keyword evidence="13" id="KW-0032">Aminotransferase</keyword>
<comment type="similarity">
    <text evidence="5 11">Belongs to the class-IV pyridoxal-phosphate-dependent aminotransferase family.</text>
</comment>
<dbReference type="Gene3D" id="3.30.470.10">
    <property type="match status" value="1"/>
</dbReference>
<keyword evidence="7 12" id="KW-0663">Pyridoxal phosphate</keyword>
<dbReference type="GO" id="GO:0005829">
    <property type="term" value="C:cytosol"/>
    <property type="evidence" value="ECO:0007669"/>
    <property type="project" value="TreeGrafter"/>
</dbReference>
<sequence length="272" mass="30222">MFEFSYIVRNDSIVDIQPLEVSKKQVYEVIRFIDGLPVFFDEHFDRFLSSCALAGVSYGFDRELLAKLLVGLAQKNGVQSCNLKYLINVFEDSVDFYAGFIGSHYPSDEMYRKGVSVGLLYEERNNPNAKILNQGLRSRADAAIADGGYYEVALVNHQQKITEGSRSNLFFIDGAAAVLTAPLGDVLGGITRQVILEELQRLNLPFVERAVGVDELGELMGGFISGTSPSVLPIAQIAEHHLSLPIPIVEVISQCYQGRIAHDRASFRHKYL</sequence>
<protein>
    <recommendedName>
        <fullName evidence="6">branched-chain-amino-acid transaminase</fullName>
        <ecNumber evidence="6">2.6.1.42</ecNumber>
    </recommendedName>
</protein>
<evidence type="ECO:0000256" key="9">
    <source>
        <dbReference type="ARBA" id="ARBA00048798"/>
    </source>
</evidence>
<reference evidence="13 14" key="1">
    <citation type="submission" date="2019-03" db="EMBL/GenBank/DDBJ databases">
        <title>Genomic Encyclopedia of Archaeal and Bacterial Type Strains, Phase II (KMG-II): from individual species to whole genera.</title>
        <authorList>
            <person name="Goeker M."/>
        </authorList>
    </citation>
    <scope>NUCLEOTIDE SEQUENCE [LARGE SCALE GENOMIC DNA]</scope>
    <source>
        <strain evidence="13 14">RL-C</strain>
    </source>
</reference>
<dbReference type="InterPro" id="IPR050571">
    <property type="entry name" value="Class-IV_PLP-Dep_Aminotrnsfr"/>
</dbReference>
<dbReference type="InterPro" id="IPR043132">
    <property type="entry name" value="BCAT-like_C"/>
</dbReference>
<evidence type="ECO:0000313" key="14">
    <source>
        <dbReference type="Proteomes" id="UP000294830"/>
    </source>
</evidence>
<dbReference type="PANTHER" id="PTHR42743">
    <property type="entry name" value="AMINO-ACID AMINOTRANSFERASE"/>
    <property type="match status" value="1"/>
</dbReference>
<keyword evidence="13" id="KW-0808">Transferase</keyword>
<evidence type="ECO:0000313" key="13">
    <source>
        <dbReference type="EMBL" id="TCN67588.1"/>
    </source>
</evidence>
<evidence type="ECO:0000256" key="11">
    <source>
        <dbReference type="RuleBase" id="RU004106"/>
    </source>
</evidence>
<evidence type="ECO:0000256" key="6">
    <source>
        <dbReference type="ARBA" id="ARBA00013053"/>
    </source>
</evidence>
<dbReference type="InterPro" id="IPR001544">
    <property type="entry name" value="Aminotrans_IV"/>
</dbReference>
<dbReference type="CDD" id="cd00449">
    <property type="entry name" value="PLPDE_IV"/>
    <property type="match status" value="1"/>
</dbReference>
<evidence type="ECO:0000256" key="4">
    <source>
        <dbReference type="ARBA" id="ARBA00005072"/>
    </source>
</evidence>